<dbReference type="PRINTS" id="PR00723">
    <property type="entry name" value="SUBTILISIN"/>
</dbReference>
<dbReference type="GO" id="GO:0004252">
    <property type="term" value="F:serine-type endopeptidase activity"/>
    <property type="evidence" value="ECO:0007669"/>
    <property type="project" value="UniProtKB-UniRule"/>
</dbReference>
<sequence length="676" mass="69593">MQPTRSANDSKEFRNNYTAAEMVNALYALESGHIGRGVTVGLIDDGVLNVSGELDGRISALSKDFGYVTTGSSTTKREKIGDAQSDHGTVVANILSGAANGAGGVGYAPGAEVAVLRISDWNADTQTETLTHFNEALDYAGANGIKVINSSLTNRASSAWGSAVARYAATGGLVVTAAGNTSADAPTDAPAITDANRRAVLFVGAIDPSTTDYKLASYSARAGTMMDRYVVAVGTHYTLDTSGAMTVFKGTSSATPVVTALVADILSKWPQLSGQQAGDIVLATAKDIGDPGVDPVFGHGLVDFQAALAPVSPTLSNGTAQTPLAASVMAVADAVGTVSLQTALSKVTVLDAYGRDYRGSIANLVVQPQVSDPRRIERRVRQINDRTAIAFGPLSGEFAFAHYRNSVDPRAIDATVTSGSVAYAGRDLAVKLAWNGVDSLQGDTMGLAAFADGVLAYAPQADGSIEVGRRFAGGTLGATFAFGRIGDSSAQAVTLGWTSGTTQIRGSYISERGTLMGMPTGAGALRLGSGARTVMAEAHHSLALAGAWRLEGYGSLGVTQLKLAHGSLVTDATPLVASRFGIQASRPAFGGSISLGVGQPLKIESGAARLTYASGYDLASESLIYDTAQASLAGTRRLQLTGGYTRVGDVSSLRLGVMHDTRDGSTSALAGWSVRW</sequence>
<feature type="active site" description="Charge relay system" evidence="5">
    <location>
        <position position="44"/>
    </location>
</feature>
<evidence type="ECO:0000259" key="6">
    <source>
        <dbReference type="Pfam" id="PF00082"/>
    </source>
</evidence>
<keyword evidence="4 5" id="KW-0720">Serine protease</keyword>
<protein>
    <submittedName>
        <fullName evidence="7">Peptidase S8 and S53, subtilisin, kexin,sedolisin</fullName>
    </submittedName>
</protein>
<dbReference type="SUPFAM" id="SSF52743">
    <property type="entry name" value="Subtilisin-like"/>
    <property type="match status" value="1"/>
</dbReference>
<feature type="active site" description="Charge relay system" evidence="5">
    <location>
        <position position="252"/>
    </location>
</feature>
<dbReference type="AlphaFoldDB" id="A0A7U4LFH2"/>
<dbReference type="Pfam" id="PF00082">
    <property type="entry name" value="Peptidase_S8"/>
    <property type="match status" value="1"/>
</dbReference>
<proteinExistence type="inferred from homology"/>
<reference evidence="7 8" key="2">
    <citation type="submission" date="2015-02" db="EMBL/GenBank/DDBJ databases">
        <title>The complete genome of Sphingomonas hengshuiensis sp. WHSC-8 isolated from soil of Hengshui Lake.</title>
        <authorList>
            <person name="Wei S."/>
            <person name="Guo J."/>
            <person name="Su C."/>
            <person name="Wu R."/>
            <person name="Zhang Z."/>
            <person name="Liang K."/>
            <person name="Li H."/>
            <person name="Wang T."/>
            <person name="Liu H."/>
            <person name="Zhang C."/>
            <person name="Li Z."/>
            <person name="Wang Q."/>
            <person name="Meng J."/>
        </authorList>
    </citation>
    <scope>NUCLEOTIDE SEQUENCE [LARGE SCALE GENOMIC DNA]</scope>
    <source>
        <strain evidence="7 8">WHSC-8</strain>
    </source>
</reference>
<evidence type="ECO:0000256" key="1">
    <source>
        <dbReference type="ARBA" id="ARBA00011073"/>
    </source>
</evidence>
<dbReference type="EMBL" id="CP010836">
    <property type="protein sequence ID" value="AJP72149.1"/>
    <property type="molecule type" value="Genomic_DNA"/>
</dbReference>
<dbReference type="InterPro" id="IPR036852">
    <property type="entry name" value="Peptidase_S8/S53_dom_sf"/>
</dbReference>
<dbReference type="KEGG" id="sphi:TS85_10665"/>
<organism evidence="7 8">
    <name type="scientific">Sphingomonas hengshuiensis</name>
    <dbReference type="NCBI Taxonomy" id="1609977"/>
    <lineage>
        <taxon>Bacteria</taxon>
        <taxon>Pseudomonadati</taxon>
        <taxon>Pseudomonadota</taxon>
        <taxon>Alphaproteobacteria</taxon>
        <taxon>Sphingomonadales</taxon>
        <taxon>Sphingomonadaceae</taxon>
        <taxon>Sphingomonas</taxon>
    </lineage>
</organism>
<evidence type="ECO:0000256" key="5">
    <source>
        <dbReference type="PROSITE-ProRule" id="PRU01240"/>
    </source>
</evidence>
<comment type="similarity">
    <text evidence="1 5">Belongs to the peptidase S8 family.</text>
</comment>
<accession>A0A7U4LFH2</accession>
<dbReference type="OrthoDB" id="5405281at2"/>
<dbReference type="PANTHER" id="PTHR43806">
    <property type="entry name" value="PEPTIDASE S8"/>
    <property type="match status" value="1"/>
</dbReference>
<dbReference type="Proteomes" id="UP000032300">
    <property type="component" value="Chromosome"/>
</dbReference>
<reference evidence="7 8" key="1">
    <citation type="journal article" date="2015" name="Int. J. Syst. Evol. Microbiol.">
        <title>Sphingomonas hengshuiensis sp. nov., isolated from lake wetland.</title>
        <authorList>
            <person name="Wei S."/>
            <person name="Wang T."/>
            <person name="Liu H."/>
            <person name="Zhang C."/>
            <person name="Guo J."/>
            <person name="Wang Q."/>
            <person name="Liang K."/>
            <person name="Zhang Z."/>
        </authorList>
    </citation>
    <scope>NUCLEOTIDE SEQUENCE [LARGE SCALE GENOMIC DNA]</scope>
    <source>
        <strain evidence="7 8">WHSC-8</strain>
    </source>
</reference>
<keyword evidence="2 5" id="KW-0645">Protease</keyword>
<dbReference type="Gene3D" id="3.40.50.200">
    <property type="entry name" value="Peptidase S8/S53 domain"/>
    <property type="match status" value="1"/>
</dbReference>
<evidence type="ECO:0000256" key="3">
    <source>
        <dbReference type="ARBA" id="ARBA00022801"/>
    </source>
</evidence>
<feature type="domain" description="Peptidase S8/S53" evidence="6">
    <location>
        <begin position="35"/>
        <end position="300"/>
    </location>
</feature>
<keyword evidence="3 5" id="KW-0378">Hydrolase</keyword>
<dbReference type="PROSITE" id="PS51892">
    <property type="entry name" value="SUBTILASE"/>
    <property type="match status" value="1"/>
</dbReference>
<dbReference type="PANTHER" id="PTHR43806:SF11">
    <property type="entry name" value="CEREVISIN-RELATED"/>
    <property type="match status" value="1"/>
</dbReference>
<dbReference type="InterPro" id="IPR000209">
    <property type="entry name" value="Peptidase_S8/S53_dom"/>
</dbReference>
<evidence type="ECO:0000256" key="4">
    <source>
        <dbReference type="ARBA" id="ARBA00022825"/>
    </source>
</evidence>
<feature type="active site" description="Charge relay system" evidence="5">
    <location>
        <position position="87"/>
    </location>
</feature>
<gene>
    <name evidence="7" type="ORF">TS85_10665</name>
</gene>
<name>A0A7U4LFH2_9SPHN</name>
<evidence type="ECO:0000256" key="2">
    <source>
        <dbReference type="ARBA" id="ARBA00022670"/>
    </source>
</evidence>
<evidence type="ECO:0000313" key="7">
    <source>
        <dbReference type="EMBL" id="AJP72149.1"/>
    </source>
</evidence>
<keyword evidence="8" id="KW-1185">Reference proteome</keyword>
<evidence type="ECO:0000313" key="8">
    <source>
        <dbReference type="Proteomes" id="UP000032300"/>
    </source>
</evidence>
<dbReference type="InterPro" id="IPR050131">
    <property type="entry name" value="Peptidase_S8_subtilisin-like"/>
</dbReference>
<dbReference type="GO" id="GO:0006508">
    <property type="term" value="P:proteolysis"/>
    <property type="evidence" value="ECO:0007669"/>
    <property type="project" value="UniProtKB-KW"/>
</dbReference>
<dbReference type="InterPro" id="IPR023828">
    <property type="entry name" value="Peptidase_S8_Ser-AS"/>
</dbReference>
<dbReference type="PROSITE" id="PS00138">
    <property type="entry name" value="SUBTILASE_SER"/>
    <property type="match status" value="1"/>
</dbReference>
<dbReference type="InterPro" id="IPR015500">
    <property type="entry name" value="Peptidase_S8_subtilisin-rel"/>
</dbReference>